<organism evidence="1 2">
    <name type="scientific">Saccharopolyspora flava</name>
    <dbReference type="NCBI Taxonomy" id="95161"/>
    <lineage>
        <taxon>Bacteria</taxon>
        <taxon>Bacillati</taxon>
        <taxon>Actinomycetota</taxon>
        <taxon>Actinomycetes</taxon>
        <taxon>Pseudonocardiales</taxon>
        <taxon>Pseudonocardiaceae</taxon>
        <taxon>Saccharopolyspora</taxon>
    </lineage>
</organism>
<dbReference type="NCBIfam" id="TIGR01509">
    <property type="entry name" value="HAD-SF-IA-v3"/>
    <property type="match status" value="1"/>
</dbReference>
<dbReference type="PANTHER" id="PTHR43611">
    <property type="entry name" value="ALPHA-D-GLUCOSE 1-PHOSPHATE PHOSPHATASE"/>
    <property type="match status" value="1"/>
</dbReference>
<reference evidence="2" key="1">
    <citation type="submission" date="2016-10" db="EMBL/GenBank/DDBJ databases">
        <authorList>
            <person name="Varghese N."/>
            <person name="Submissions S."/>
        </authorList>
    </citation>
    <scope>NUCLEOTIDE SEQUENCE [LARGE SCALE GENOMIC DNA]</scope>
    <source>
        <strain evidence="2">DSM 44771</strain>
    </source>
</reference>
<name>A0A1I6T4M6_9PSEU</name>
<dbReference type="Gene3D" id="3.40.50.1000">
    <property type="entry name" value="HAD superfamily/HAD-like"/>
    <property type="match status" value="1"/>
</dbReference>
<dbReference type="AlphaFoldDB" id="A0A1I6T4M6"/>
<dbReference type="Proteomes" id="UP000198852">
    <property type="component" value="Unassembled WGS sequence"/>
</dbReference>
<evidence type="ECO:0000313" key="1">
    <source>
        <dbReference type="EMBL" id="SFS84060.1"/>
    </source>
</evidence>
<evidence type="ECO:0000313" key="2">
    <source>
        <dbReference type="Proteomes" id="UP000198852"/>
    </source>
</evidence>
<dbReference type="Pfam" id="PF00702">
    <property type="entry name" value="Hydrolase"/>
    <property type="match status" value="1"/>
</dbReference>
<keyword evidence="2" id="KW-1185">Reference proteome</keyword>
<dbReference type="InterPro" id="IPR023214">
    <property type="entry name" value="HAD_sf"/>
</dbReference>
<dbReference type="InterPro" id="IPR006439">
    <property type="entry name" value="HAD-SF_hydro_IA"/>
</dbReference>
<dbReference type="PANTHER" id="PTHR43611:SF3">
    <property type="entry name" value="FLAVIN MONONUCLEOTIDE HYDROLASE 1, CHLOROPLATIC"/>
    <property type="match status" value="1"/>
</dbReference>
<dbReference type="STRING" id="95161.SAMN05660874_03623"/>
<dbReference type="InterPro" id="IPR036412">
    <property type="entry name" value="HAD-like_sf"/>
</dbReference>
<sequence>MLNVDLRGLLLDYAGVLDEPGMGAVARALRATGVRVAVVSNADRLPEPALAEGFDSVVLSGAVGFAKPDAEIYRLAARRLGLEPGECVFVDDLRRNVDGAVATGMVGIHHSDRDSTTVELEALFEAHLDL</sequence>
<gene>
    <name evidence="1" type="ORF">SAMN05660874_03623</name>
</gene>
<dbReference type="SUPFAM" id="SSF56784">
    <property type="entry name" value="HAD-like"/>
    <property type="match status" value="1"/>
</dbReference>
<dbReference type="EMBL" id="FOZX01000006">
    <property type="protein sequence ID" value="SFS84060.1"/>
    <property type="molecule type" value="Genomic_DNA"/>
</dbReference>
<protein>
    <submittedName>
        <fullName evidence="1">Haloacid dehalogenase superfamily, subfamily IA, variant 3 with third motif having DD or ED</fullName>
    </submittedName>
</protein>
<accession>A0A1I6T4M6</accession>
<proteinExistence type="predicted"/>